<protein>
    <submittedName>
        <fullName evidence="3">Uncharacterized protein</fullName>
    </submittedName>
</protein>
<feature type="region of interest" description="Disordered" evidence="2">
    <location>
        <begin position="1"/>
        <end position="131"/>
    </location>
</feature>
<feature type="compositionally biased region" description="Basic and acidic residues" evidence="2">
    <location>
        <begin position="413"/>
        <end position="435"/>
    </location>
</feature>
<feature type="region of interest" description="Disordered" evidence="2">
    <location>
        <begin position="521"/>
        <end position="569"/>
    </location>
</feature>
<accession>A0AAQ3MBS4</accession>
<dbReference type="EMBL" id="CP138593">
    <property type="protein sequence ID" value="WPH04929.1"/>
    <property type="molecule type" value="Genomic_DNA"/>
</dbReference>
<keyword evidence="1" id="KW-0175">Coiled coil</keyword>
<gene>
    <name evidence="3" type="ORF">R9X50_00782600</name>
</gene>
<feature type="region of interest" description="Disordered" evidence="2">
    <location>
        <begin position="586"/>
        <end position="637"/>
    </location>
</feature>
<feature type="compositionally biased region" description="Low complexity" evidence="2">
    <location>
        <begin position="164"/>
        <end position="173"/>
    </location>
</feature>
<evidence type="ECO:0000256" key="2">
    <source>
        <dbReference type="SAM" id="MobiDB-lite"/>
    </source>
</evidence>
<feature type="compositionally biased region" description="Basic and acidic residues" evidence="2">
    <location>
        <begin position="333"/>
        <end position="343"/>
    </location>
</feature>
<feature type="compositionally biased region" description="Low complexity" evidence="2">
    <location>
        <begin position="73"/>
        <end position="82"/>
    </location>
</feature>
<feature type="compositionally biased region" description="Low complexity" evidence="2">
    <location>
        <begin position="437"/>
        <end position="447"/>
    </location>
</feature>
<feature type="coiled-coil region" evidence="1">
    <location>
        <begin position="482"/>
        <end position="515"/>
    </location>
</feature>
<feature type="compositionally biased region" description="Polar residues" evidence="2">
    <location>
        <begin position="376"/>
        <end position="391"/>
    </location>
</feature>
<feature type="compositionally biased region" description="Basic and acidic residues" evidence="2">
    <location>
        <begin position="92"/>
        <end position="102"/>
    </location>
</feature>
<feature type="compositionally biased region" description="Basic and acidic residues" evidence="2">
    <location>
        <begin position="45"/>
        <end position="63"/>
    </location>
</feature>
<evidence type="ECO:0000256" key="1">
    <source>
        <dbReference type="SAM" id="Coils"/>
    </source>
</evidence>
<feature type="compositionally biased region" description="Acidic residues" evidence="2">
    <location>
        <begin position="321"/>
        <end position="332"/>
    </location>
</feature>
<feature type="compositionally biased region" description="Low complexity" evidence="2">
    <location>
        <begin position="30"/>
        <end position="41"/>
    </location>
</feature>
<dbReference type="Proteomes" id="UP001303373">
    <property type="component" value="Chromosome 14"/>
</dbReference>
<keyword evidence="4" id="KW-1185">Reference proteome</keyword>
<feature type="compositionally biased region" description="Pro residues" evidence="2">
    <location>
        <begin position="152"/>
        <end position="163"/>
    </location>
</feature>
<feature type="compositionally biased region" description="Low complexity" evidence="2">
    <location>
        <begin position="104"/>
        <end position="115"/>
    </location>
</feature>
<evidence type="ECO:0000313" key="4">
    <source>
        <dbReference type="Proteomes" id="UP001303373"/>
    </source>
</evidence>
<dbReference type="AlphaFoldDB" id="A0AAQ3MBS4"/>
<feature type="compositionally biased region" description="Basic and acidic residues" evidence="2">
    <location>
        <begin position="626"/>
        <end position="637"/>
    </location>
</feature>
<sequence>MPKELPPVAQVEDYDSDAGVARPDTRVQARRATASSRPATAQHHGPVERERERERFSRREIIKDAGSTSQPYATQAQNTAAAKKPKSKPLIHRADSHQDSRTKAPPARSPSLPRRNSQCQDPKCAHPTCTTVRNLDRRYTIHTPQYSVPYSATPPPQLPPPPQHHYSSYHQSSTGPTVEVPGAISRPRRLSLMNARPVSFHGYSPSQYGPPPAPSAYYHPNHAASYYPQPQQYPQQTGGYRGIAPPVSNAGFTSVPLNPSPTSSIYPQALPNLPQNFSARQTQPEASTYVPPQSQLTRTISARQMQPSARILPESYPQESSESESQTDSEDERYEREYQRNLAERQLSGRHVSRRSSSHTRDRDRELMPPPPRRPSITSRYTSSQAITSTPREGVRRTLRSDSDLDYSSDYVDSDRTHRAVVDRRTDSSYSDRSRRPSLSSHASSGRTKATTVSSGSGSGSRNYVLEDRHGRQMSYLSKTSQAELIRRMEREKRADRELQERIDLQDRVEAYQREVRGAQPVELTAENIHNAQDRRTSGSHSHVTTRTRRSESHASSKSKGTNSDGIKIQSGDTVLHVYGDAKIEMRTGEDGGPAQFIIDNQSPNGKEKSYYSGKSNSSRAGRTAAESEKGSKGLKG</sequence>
<proteinExistence type="predicted"/>
<organism evidence="3 4">
    <name type="scientific">Acrodontium crateriforme</name>
    <dbReference type="NCBI Taxonomy" id="150365"/>
    <lineage>
        <taxon>Eukaryota</taxon>
        <taxon>Fungi</taxon>
        <taxon>Dikarya</taxon>
        <taxon>Ascomycota</taxon>
        <taxon>Pezizomycotina</taxon>
        <taxon>Dothideomycetes</taxon>
        <taxon>Dothideomycetidae</taxon>
        <taxon>Mycosphaerellales</taxon>
        <taxon>Teratosphaeriaceae</taxon>
        <taxon>Acrodontium</taxon>
    </lineage>
</organism>
<reference evidence="3 4" key="1">
    <citation type="submission" date="2023-11" db="EMBL/GenBank/DDBJ databases">
        <title>An acidophilic fungus is an integral part of prey digestion in a carnivorous sundew plant.</title>
        <authorList>
            <person name="Tsai I.J."/>
        </authorList>
    </citation>
    <scope>NUCLEOTIDE SEQUENCE [LARGE SCALE GENOMIC DNA]</scope>
    <source>
        <strain evidence="3">169a</strain>
    </source>
</reference>
<name>A0AAQ3MBS4_9PEZI</name>
<feature type="region of interest" description="Disordered" evidence="2">
    <location>
        <begin position="308"/>
        <end position="466"/>
    </location>
</feature>
<feature type="compositionally biased region" description="Polar residues" evidence="2">
    <location>
        <begin position="556"/>
        <end position="565"/>
    </location>
</feature>
<feature type="compositionally biased region" description="Basic and acidic residues" evidence="2">
    <location>
        <begin position="393"/>
        <end position="403"/>
    </location>
</feature>
<evidence type="ECO:0000313" key="3">
    <source>
        <dbReference type="EMBL" id="WPH04929.1"/>
    </source>
</evidence>
<feature type="region of interest" description="Disordered" evidence="2">
    <location>
        <begin position="146"/>
        <end position="182"/>
    </location>
</feature>